<dbReference type="EMBL" id="JAUOPB010000001">
    <property type="protein sequence ID" value="MDO6420849.1"/>
    <property type="molecule type" value="Genomic_DNA"/>
</dbReference>
<sequence>MYESFSAYIEYMEEHKDDFPVHVYEFAVDVNRHNLDSPHSLHDTWLTSITVKENRNGTRPFCPVPTIEVVLLGQNHDRDIILIYSGVESYNIKGAGNVYNRADSFQGDIERHEVRLTREKYLIHEIAFSSKSNISVVCKDLQCLERPYT</sequence>
<accession>A0AAW7X0K3</accession>
<evidence type="ECO:0000313" key="1">
    <source>
        <dbReference type="EMBL" id="MDO6420849.1"/>
    </source>
</evidence>
<dbReference type="RefSeq" id="WP_303489922.1">
    <property type="nucleotide sequence ID" value="NZ_JAUOPB010000001.1"/>
</dbReference>
<reference evidence="1" key="1">
    <citation type="submission" date="2023-07" db="EMBL/GenBank/DDBJ databases">
        <title>Genome content predicts the carbon catabolic preferences of heterotrophic bacteria.</title>
        <authorList>
            <person name="Gralka M."/>
        </authorList>
    </citation>
    <scope>NUCLEOTIDE SEQUENCE</scope>
    <source>
        <strain evidence="1">I3M17_2</strain>
    </source>
</reference>
<gene>
    <name evidence="1" type="ORF">Q4521_00035</name>
</gene>
<dbReference type="AlphaFoldDB" id="A0AAW7X0K3"/>
<comment type="caution">
    <text evidence="1">The sequence shown here is derived from an EMBL/GenBank/DDBJ whole genome shotgun (WGS) entry which is preliminary data.</text>
</comment>
<protein>
    <submittedName>
        <fullName evidence="1">Uncharacterized protein</fullName>
    </submittedName>
</protein>
<proteinExistence type="predicted"/>
<organism evidence="1 2">
    <name type="scientific">Saccharophagus degradans</name>
    <dbReference type="NCBI Taxonomy" id="86304"/>
    <lineage>
        <taxon>Bacteria</taxon>
        <taxon>Pseudomonadati</taxon>
        <taxon>Pseudomonadota</taxon>
        <taxon>Gammaproteobacteria</taxon>
        <taxon>Cellvibrionales</taxon>
        <taxon>Cellvibrionaceae</taxon>
        <taxon>Saccharophagus</taxon>
    </lineage>
</organism>
<name>A0AAW7X0K3_9GAMM</name>
<dbReference type="Proteomes" id="UP001169760">
    <property type="component" value="Unassembled WGS sequence"/>
</dbReference>
<evidence type="ECO:0000313" key="2">
    <source>
        <dbReference type="Proteomes" id="UP001169760"/>
    </source>
</evidence>